<dbReference type="AlphaFoldDB" id="A0A9W7STJ5"/>
<name>A0A9W7STJ5_9PEZI</name>
<dbReference type="Proteomes" id="UP001138500">
    <property type="component" value="Unassembled WGS sequence"/>
</dbReference>
<proteinExistence type="predicted"/>
<reference evidence="2 3" key="2">
    <citation type="journal article" date="2021" name="Curr. Genet.">
        <title>Genetic response to nitrogen starvation in the aggressive Eucalyptus foliar pathogen Teratosphaeria destructans.</title>
        <authorList>
            <person name="Havenga M."/>
            <person name="Wingfield B.D."/>
            <person name="Wingfield M.J."/>
            <person name="Dreyer L.L."/>
            <person name="Roets F."/>
            <person name="Aylward J."/>
        </authorList>
    </citation>
    <scope>NUCLEOTIDE SEQUENCE [LARGE SCALE GENOMIC DNA]</scope>
    <source>
        <strain evidence="2">CMW44962</strain>
    </source>
</reference>
<reference evidence="2 3" key="1">
    <citation type="journal article" date="2018" name="IMA Fungus">
        <title>IMA Genome-F 10: Nine draft genome sequences of Claviceps purpurea s.lat., including C. arundinis, C. humidiphila, and C. cf. spartinae, pseudomolecules for the pitch canker pathogen Fusarium circinatum, draft genome of Davidsoniella eucalypti, Grosmannia galeiformis, Quambalaria eucalypti, and Teratosphaeria destructans.</title>
        <authorList>
            <person name="Wingfield B.D."/>
            <person name="Liu M."/>
            <person name="Nguyen H.D."/>
            <person name="Lane F.A."/>
            <person name="Morgan S.W."/>
            <person name="De Vos L."/>
            <person name="Wilken P.M."/>
            <person name="Duong T.A."/>
            <person name="Aylward J."/>
            <person name="Coetzee M.P."/>
            <person name="Dadej K."/>
            <person name="De Beer Z.W."/>
            <person name="Findlay W."/>
            <person name="Havenga M."/>
            <person name="Kolarik M."/>
            <person name="Menzies J.G."/>
            <person name="Naidoo K."/>
            <person name="Pochopski O."/>
            <person name="Shoukouhi P."/>
            <person name="Santana Q.C."/>
            <person name="Seifert K.A."/>
            <person name="Soal N."/>
            <person name="Steenkamp E.T."/>
            <person name="Tatham C.T."/>
            <person name="van der Nest M.A."/>
            <person name="Wingfield M.J."/>
        </authorList>
    </citation>
    <scope>NUCLEOTIDE SEQUENCE [LARGE SCALE GENOMIC DNA]</scope>
    <source>
        <strain evidence="2">CMW44962</strain>
    </source>
</reference>
<protein>
    <submittedName>
        <fullName evidence="2">Uncharacterized protein</fullName>
    </submittedName>
</protein>
<accession>A0A9W7STJ5</accession>
<keyword evidence="3" id="KW-1185">Reference proteome</keyword>
<evidence type="ECO:0000313" key="3">
    <source>
        <dbReference type="Proteomes" id="UP001138500"/>
    </source>
</evidence>
<gene>
    <name evidence="2" type="ORF">Tdes44962_MAKER09276</name>
</gene>
<evidence type="ECO:0000256" key="1">
    <source>
        <dbReference type="SAM" id="MobiDB-lite"/>
    </source>
</evidence>
<evidence type="ECO:0000313" key="2">
    <source>
        <dbReference type="EMBL" id="KAH9828531.1"/>
    </source>
</evidence>
<feature type="compositionally biased region" description="Low complexity" evidence="1">
    <location>
        <begin position="73"/>
        <end position="87"/>
    </location>
</feature>
<sequence>MTTGTRTPVAVVAAVLEAFELAAIVDDATSVVVPTRPSVFVVVIATVVPPIDDEPPSILAVETTLETKEPSEAVETTTTTEVPPAVSLAPDTWEPEDCAIVVGRSPLVALAVEAAVVGLLTGTEVVGEEV</sequence>
<dbReference type="EMBL" id="RIBY02001534">
    <property type="protein sequence ID" value="KAH9828531.1"/>
    <property type="molecule type" value="Genomic_DNA"/>
</dbReference>
<organism evidence="2 3">
    <name type="scientific">Teratosphaeria destructans</name>
    <dbReference type="NCBI Taxonomy" id="418781"/>
    <lineage>
        <taxon>Eukaryota</taxon>
        <taxon>Fungi</taxon>
        <taxon>Dikarya</taxon>
        <taxon>Ascomycota</taxon>
        <taxon>Pezizomycotina</taxon>
        <taxon>Dothideomycetes</taxon>
        <taxon>Dothideomycetidae</taxon>
        <taxon>Mycosphaerellales</taxon>
        <taxon>Teratosphaeriaceae</taxon>
        <taxon>Teratosphaeria</taxon>
    </lineage>
</organism>
<feature type="region of interest" description="Disordered" evidence="1">
    <location>
        <begin position="66"/>
        <end position="89"/>
    </location>
</feature>
<comment type="caution">
    <text evidence="2">The sequence shown here is derived from an EMBL/GenBank/DDBJ whole genome shotgun (WGS) entry which is preliminary data.</text>
</comment>